<dbReference type="Proteomes" id="UP001160483">
    <property type="component" value="Unassembled WGS sequence"/>
</dbReference>
<dbReference type="InterPro" id="IPR017455">
    <property type="entry name" value="Znf_FYVE-rel"/>
</dbReference>
<dbReference type="InterPro" id="IPR007918">
    <property type="entry name" value="MDM35_apoptosis"/>
</dbReference>
<dbReference type="PANTHER" id="PTHR47794:SF1">
    <property type="entry name" value="VACUOLAR PROTEIN SORTING-ASSOCIATED PROTEIN 27"/>
    <property type="match status" value="1"/>
</dbReference>
<dbReference type="Proteomes" id="UP001158986">
    <property type="component" value="Unassembled WGS sequence"/>
</dbReference>
<dbReference type="PROSITE" id="PS50178">
    <property type="entry name" value="ZF_FYVE"/>
    <property type="match status" value="1"/>
</dbReference>
<dbReference type="PANTHER" id="PTHR47794">
    <property type="entry name" value="VACUOLAR PROTEIN SORTING-ASSOCIATED PROTEIN 27"/>
    <property type="match status" value="1"/>
</dbReference>
<keyword evidence="5" id="KW-1015">Disulfide bond</keyword>
<dbReference type="EMBL" id="CAKLCB010000390">
    <property type="protein sequence ID" value="CAH0522538.1"/>
    <property type="molecule type" value="Genomic_DNA"/>
</dbReference>
<gene>
    <name evidence="10" type="ORF">PBS001_LOCUS8965</name>
    <name evidence="9" type="ORF">PBS003_LOCUS9039</name>
</gene>
<feature type="region of interest" description="Disordered" evidence="7">
    <location>
        <begin position="137"/>
        <end position="218"/>
    </location>
</feature>
<keyword evidence="11" id="KW-1185">Reference proteome</keyword>
<evidence type="ECO:0000259" key="8">
    <source>
        <dbReference type="PROSITE" id="PS50178"/>
    </source>
</evidence>
<evidence type="ECO:0000313" key="12">
    <source>
        <dbReference type="Proteomes" id="UP001160483"/>
    </source>
</evidence>
<sequence>MDEDFLHAINGDWDSLVLALRENREIAQRTDASGMTVLHWVCLHQDTPTDIVVKVVFANPYAVHMRNEAGHLPIDLAVQAECGERILEVLRAAAHGSRRPHDDEREIYQHEYMDKDEGEEPSNETMDYQLPYNNHTILHDDDIRDGSDYQPHQNHTYYGEEDDDAMDEDELEYQHHHRHYHSQTFQQQQSLSKGKLERSLSDQDSFLNPPRGNYESKSMYAGFVSNPQERDDGEMLSRSDPHVKSLLTEQRLRERENDLISIATVEDSMPLNMFDPSKGPPGMAMMSSFHVPKEVKPSHGNVNMVSKSLGAGPRSKTAFPPRWKQSRMCHVCACGFTLVKRRHHCRNCGQSVCSQHSTNRVSLPKFALSEPQRVCDQCFLSGHHIMVPSQRGTPSIASSYQSLPAQLQQEELQHEQYQHARFRLEHLNHHSNVSVSMVDKETTDEERGCWQKKAAYEQCFDKWYTDVFLQQKAHGKLGCQKEYEAYTSCYMKELKKNKILMESIKSVMQLNEKDTYGGSCN</sequence>
<feature type="compositionally biased region" description="Acidic residues" evidence="7">
    <location>
        <begin position="159"/>
        <end position="171"/>
    </location>
</feature>
<feature type="compositionally biased region" description="Basic and acidic residues" evidence="7">
    <location>
        <begin position="137"/>
        <end position="147"/>
    </location>
</feature>
<accession>A0AAU9LCK9</accession>
<dbReference type="Gene3D" id="1.25.40.20">
    <property type="entry name" value="Ankyrin repeat-containing domain"/>
    <property type="match status" value="1"/>
</dbReference>
<dbReference type="SUPFAM" id="SSF57903">
    <property type="entry name" value="FYVE/PHD zinc finger"/>
    <property type="match status" value="1"/>
</dbReference>
<evidence type="ECO:0000313" key="11">
    <source>
        <dbReference type="Proteomes" id="UP001158986"/>
    </source>
</evidence>
<dbReference type="GO" id="GO:0043130">
    <property type="term" value="F:ubiquitin binding"/>
    <property type="evidence" value="ECO:0007669"/>
    <property type="project" value="TreeGrafter"/>
</dbReference>
<protein>
    <recommendedName>
        <fullName evidence="8">FYVE-type domain-containing protein</fullName>
    </recommendedName>
</protein>
<evidence type="ECO:0000313" key="10">
    <source>
        <dbReference type="EMBL" id="CAH0522538.1"/>
    </source>
</evidence>
<comment type="similarity">
    <text evidence="1">Belongs to the TRIAP1/MDM35 family.</text>
</comment>
<dbReference type="AlphaFoldDB" id="A0AAU9LCK9"/>
<organism evidence="9 12">
    <name type="scientific">Peronospora belbahrii</name>
    <dbReference type="NCBI Taxonomy" id="622444"/>
    <lineage>
        <taxon>Eukaryota</taxon>
        <taxon>Sar</taxon>
        <taxon>Stramenopiles</taxon>
        <taxon>Oomycota</taxon>
        <taxon>Peronosporomycetes</taxon>
        <taxon>Peronosporales</taxon>
        <taxon>Peronosporaceae</taxon>
        <taxon>Peronospora</taxon>
    </lineage>
</organism>
<comment type="caution">
    <text evidence="9">The sequence shown here is derived from an EMBL/GenBank/DDBJ whole genome shotgun (WGS) entry which is preliminary data.</text>
</comment>
<evidence type="ECO:0000256" key="4">
    <source>
        <dbReference type="ARBA" id="ARBA00022833"/>
    </source>
</evidence>
<dbReference type="Pfam" id="PF01363">
    <property type="entry name" value="FYVE"/>
    <property type="match status" value="1"/>
</dbReference>
<dbReference type="GO" id="GO:0008270">
    <property type="term" value="F:zinc ion binding"/>
    <property type="evidence" value="ECO:0007669"/>
    <property type="project" value="UniProtKB-KW"/>
</dbReference>
<feature type="compositionally biased region" description="Polar residues" evidence="7">
    <location>
        <begin position="182"/>
        <end position="192"/>
    </location>
</feature>
<dbReference type="InterPro" id="IPR036770">
    <property type="entry name" value="Ankyrin_rpt-contain_sf"/>
</dbReference>
<name>A0AAU9LCK9_9STRA</name>
<dbReference type="GO" id="GO:0043328">
    <property type="term" value="P:protein transport to vacuole involved in ubiquitin-dependent protein catabolic process via the multivesicular body sorting pathway"/>
    <property type="evidence" value="ECO:0007669"/>
    <property type="project" value="TreeGrafter"/>
</dbReference>
<evidence type="ECO:0000256" key="3">
    <source>
        <dbReference type="ARBA" id="ARBA00022771"/>
    </source>
</evidence>
<proteinExistence type="inferred from homology"/>
<dbReference type="Pfam" id="PF05254">
    <property type="entry name" value="UPF0203"/>
    <property type="match status" value="1"/>
</dbReference>
<dbReference type="GO" id="GO:0006623">
    <property type="term" value="P:protein targeting to vacuole"/>
    <property type="evidence" value="ECO:0007669"/>
    <property type="project" value="TreeGrafter"/>
</dbReference>
<dbReference type="SMART" id="SM00064">
    <property type="entry name" value="FYVE"/>
    <property type="match status" value="1"/>
</dbReference>
<dbReference type="GO" id="GO:0033565">
    <property type="term" value="C:ESCRT-0 complex"/>
    <property type="evidence" value="ECO:0007669"/>
    <property type="project" value="TreeGrafter"/>
</dbReference>
<dbReference type="InterPro" id="IPR013083">
    <property type="entry name" value="Znf_RING/FYVE/PHD"/>
</dbReference>
<dbReference type="InterPro" id="IPR011011">
    <property type="entry name" value="Znf_FYVE_PHD"/>
</dbReference>
<evidence type="ECO:0000256" key="6">
    <source>
        <dbReference type="PROSITE-ProRule" id="PRU00091"/>
    </source>
</evidence>
<keyword evidence="2" id="KW-0479">Metal-binding</keyword>
<dbReference type="EMBL" id="CAKKTJ010000334">
    <property type="protein sequence ID" value="CAH0482445.1"/>
    <property type="molecule type" value="Genomic_DNA"/>
</dbReference>
<evidence type="ECO:0000256" key="2">
    <source>
        <dbReference type="ARBA" id="ARBA00022723"/>
    </source>
</evidence>
<evidence type="ECO:0000256" key="7">
    <source>
        <dbReference type="SAM" id="MobiDB-lite"/>
    </source>
</evidence>
<keyword evidence="3 6" id="KW-0863">Zinc-finger</keyword>
<dbReference type="InterPro" id="IPR000306">
    <property type="entry name" value="Znf_FYVE"/>
</dbReference>
<evidence type="ECO:0000256" key="1">
    <source>
        <dbReference type="ARBA" id="ARBA00006196"/>
    </source>
</evidence>
<dbReference type="CDD" id="cd15760">
    <property type="entry name" value="FYVE_scVPS27p_like"/>
    <property type="match status" value="1"/>
</dbReference>
<evidence type="ECO:0000313" key="9">
    <source>
        <dbReference type="EMBL" id="CAH0482445.1"/>
    </source>
</evidence>
<dbReference type="Gene3D" id="3.30.40.10">
    <property type="entry name" value="Zinc/RING finger domain, C3HC4 (zinc finger)"/>
    <property type="match status" value="1"/>
</dbReference>
<feature type="domain" description="FYVE-type" evidence="8">
    <location>
        <begin position="323"/>
        <end position="383"/>
    </location>
</feature>
<dbReference type="GO" id="GO:0032266">
    <property type="term" value="F:phosphatidylinositol-3-phosphate binding"/>
    <property type="evidence" value="ECO:0007669"/>
    <property type="project" value="TreeGrafter"/>
</dbReference>
<keyword evidence="4" id="KW-0862">Zinc</keyword>
<evidence type="ECO:0000256" key="5">
    <source>
        <dbReference type="ARBA" id="ARBA00023157"/>
    </source>
</evidence>
<reference evidence="9 11" key="1">
    <citation type="submission" date="2021-11" db="EMBL/GenBank/DDBJ databases">
        <authorList>
            <person name="Islam A."/>
            <person name="Islam S."/>
            <person name="Flora M.S."/>
            <person name="Rahman M."/>
            <person name="Ziaur R.M."/>
            <person name="Epstein J.H."/>
            <person name="Hassan M."/>
            <person name="Klassen M."/>
            <person name="Woodard K."/>
            <person name="Webb A."/>
            <person name="Webby R.J."/>
            <person name="El Zowalaty M.E."/>
        </authorList>
    </citation>
    <scope>NUCLEOTIDE SEQUENCE</scope>
    <source>
        <strain evidence="10">Pbs1</strain>
        <strain evidence="9">Pbs3</strain>
    </source>
</reference>